<dbReference type="PANTHER" id="PTHR31111:SF133">
    <property type="entry name" value="OS07G0196600 PROTEIN"/>
    <property type="match status" value="1"/>
</dbReference>
<dbReference type="Pfam" id="PF12937">
    <property type="entry name" value="F-box-like"/>
    <property type="match status" value="1"/>
</dbReference>
<name>A0A0A9BMV5_ARUDO</name>
<dbReference type="Gene3D" id="1.20.1280.50">
    <property type="match status" value="1"/>
</dbReference>
<dbReference type="PANTHER" id="PTHR31111">
    <property type="entry name" value="BNAA05G37150D PROTEIN-RELATED"/>
    <property type="match status" value="1"/>
</dbReference>
<dbReference type="InterPro" id="IPR001810">
    <property type="entry name" value="F-box_dom"/>
</dbReference>
<feature type="domain" description="F-box" evidence="1">
    <location>
        <begin position="19"/>
        <end position="64"/>
    </location>
</feature>
<sequence length="410" mass="45310">MSSPLPSAVPAPDRRASSTAVYGVLPRELLLEVLLLLPAKEVCRVRAVCLSWRSLTYDPLFVAAHAARRPGPLLAVPGGWGGHVSVDLVELSGDVVKRIRIATEGHEHRVLCTAFNCLFVDGLNHSISVIDPISGSVSALPDGIAEDLTCRTGAGHQAWFAFGQVASTGEYKIVRIIEDGDNSDRVCEVFTFREGFGQWGKNGSPGHYCDGIGRWRKMESPPAYLDLSCTNGVVVNAAAYFLFDHWQLEEPYVNGYNIEPGCIPSINLETEQWSVALRGPVSRILEEANGILNYRDLADRLRLAELNGFLVTVHCNDRMSTTDLWFLMDFENCVWSKVYRLQVEYLPSDLVEVVTPLLVLDEGSIILFVRTGSKGMLQIFYPRTNNAKTVHDLNCFCYAGVGIYIGSLLR</sequence>
<protein>
    <recommendedName>
        <fullName evidence="1">F-box domain-containing protein</fullName>
    </recommendedName>
</protein>
<dbReference type="PROSITE" id="PS50181">
    <property type="entry name" value="FBOX"/>
    <property type="match status" value="1"/>
</dbReference>
<organism evidence="2">
    <name type="scientific">Arundo donax</name>
    <name type="common">Giant reed</name>
    <name type="synonym">Donax arundinaceus</name>
    <dbReference type="NCBI Taxonomy" id="35708"/>
    <lineage>
        <taxon>Eukaryota</taxon>
        <taxon>Viridiplantae</taxon>
        <taxon>Streptophyta</taxon>
        <taxon>Embryophyta</taxon>
        <taxon>Tracheophyta</taxon>
        <taxon>Spermatophyta</taxon>
        <taxon>Magnoliopsida</taxon>
        <taxon>Liliopsida</taxon>
        <taxon>Poales</taxon>
        <taxon>Poaceae</taxon>
        <taxon>PACMAD clade</taxon>
        <taxon>Arundinoideae</taxon>
        <taxon>Arundineae</taxon>
        <taxon>Arundo</taxon>
    </lineage>
</organism>
<evidence type="ECO:0000313" key="2">
    <source>
        <dbReference type="EMBL" id="JAD64681.1"/>
    </source>
</evidence>
<dbReference type="SUPFAM" id="SSF81383">
    <property type="entry name" value="F-box domain"/>
    <property type="match status" value="1"/>
</dbReference>
<evidence type="ECO:0000259" key="1">
    <source>
        <dbReference type="PROSITE" id="PS50181"/>
    </source>
</evidence>
<reference evidence="2" key="1">
    <citation type="submission" date="2014-09" db="EMBL/GenBank/DDBJ databases">
        <authorList>
            <person name="Magalhaes I.L.F."/>
            <person name="Oliveira U."/>
            <person name="Santos F.R."/>
            <person name="Vidigal T.H.D.A."/>
            <person name="Brescovit A.D."/>
            <person name="Santos A.J."/>
        </authorList>
    </citation>
    <scope>NUCLEOTIDE SEQUENCE</scope>
    <source>
        <tissue evidence="2">Shoot tissue taken approximately 20 cm above the soil surface</tissue>
    </source>
</reference>
<reference evidence="2" key="2">
    <citation type="journal article" date="2015" name="Data Brief">
        <title>Shoot transcriptome of the giant reed, Arundo donax.</title>
        <authorList>
            <person name="Barrero R.A."/>
            <person name="Guerrero F.D."/>
            <person name="Moolhuijzen P."/>
            <person name="Goolsby J.A."/>
            <person name="Tidwell J."/>
            <person name="Bellgard S.E."/>
            <person name="Bellgard M.I."/>
        </authorList>
    </citation>
    <scope>NUCLEOTIDE SEQUENCE</scope>
    <source>
        <tissue evidence="2">Shoot tissue taken approximately 20 cm above the soil surface</tissue>
    </source>
</reference>
<dbReference type="AlphaFoldDB" id="A0A0A9BMV5"/>
<dbReference type="InterPro" id="IPR036047">
    <property type="entry name" value="F-box-like_dom_sf"/>
</dbReference>
<accession>A0A0A9BMV5</accession>
<dbReference type="EMBL" id="GBRH01233214">
    <property type="protein sequence ID" value="JAD64681.1"/>
    <property type="molecule type" value="Transcribed_RNA"/>
</dbReference>
<dbReference type="SMART" id="SM00256">
    <property type="entry name" value="FBOX"/>
    <property type="match status" value="1"/>
</dbReference>
<proteinExistence type="predicted"/>